<evidence type="ECO:0000256" key="9">
    <source>
        <dbReference type="SAM" id="Coils"/>
    </source>
</evidence>
<dbReference type="SUPFAM" id="SSF50729">
    <property type="entry name" value="PH domain-like"/>
    <property type="match status" value="1"/>
</dbReference>
<dbReference type="PROSITE" id="PS50003">
    <property type="entry name" value="PH_DOMAIN"/>
    <property type="match status" value="1"/>
</dbReference>
<dbReference type="PANTHER" id="PTHR13944">
    <property type="entry name" value="AGAP007712-PA"/>
    <property type="match status" value="1"/>
</dbReference>
<feature type="compositionally biased region" description="Polar residues" evidence="10">
    <location>
        <begin position="1627"/>
        <end position="1636"/>
    </location>
</feature>
<feature type="compositionally biased region" description="Basic and acidic residues" evidence="10">
    <location>
        <begin position="637"/>
        <end position="651"/>
    </location>
</feature>
<feature type="compositionally biased region" description="Polar residues" evidence="10">
    <location>
        <begin position="3407"/>
        <end position="3418"/>
    </location>
</feature>
<feature type="region of interest" description="Disordered" evidence="10">
    <location>
        <begin position="699"/>
        <end position="1392"/>
    </location>
</feature>
<protein>
    <submittedName>
        <fullName evidence="15">Uncharacterized protein LOC101851784</fullName>
    </submittedName>
</protein>
<evidence type="ECO:0000256" key="7">
    <source>
        <dbReference type="ARBA" id="ARBA00022833"/>
    </source>
</evidence>
<organism evidence="14 15">
    <name type="scientific">Aplysia californica</name>
    <name type="common">California sea hare</name>
    <dbReference type="NCBI Taxonomy" id="6500"/>
    <lineage>
        <taxon>Eukaryota</taxon>
        <taxon>Metazoa</taxon>
        <taxon>Spiralia</taxon>
        <taxon>Lophotrochozoa</taxon>
        <taxon>Mollusca</taxon>
        <taxon>Gastropoda</taxon>
        <taxon>Heterobranchia</taxon>
        <taxon>Euthyneura</taxon>
        <taxon>Tectipleura</taxon>
        <taxon>Aplysiida</taxon>
        <taxon>Aplysioidea</taxon>
        <taxon>Aplysiidae</taxon>
        <taxon>Aplysia</taxon>
    </lineage>
</organism>
<feature type="compositionally biased region" description="Polar residues" evidence="10">
    <location>
        <begin position="3541"/>
        <end position="3555"/>
    </location>
</feature>
<feature type="compositionally biased region" description="Acidic residues" evidence="10">
    <location>
        <begin position="975"/>
        <end position="990"/>
    </location>
</feature>
<feature type="compositionally biased region" description="Acidic residues" evidence="10">
    <location>
        <begin position="1715"/>
        <end position="1724"/>
    </location>
</feature>
<feature type="compositionally biased region" description="Basic and acidic residues" evidence="10">
    <location>
        <begin position="843"/>
        <end position="854"/>
    </location>
</feature>
<keyword evidence="5" id="KW-0479">Metal-binding</keyword>
<dbReference type="PANTHER" id="PTHR13944:SF21">
    <property type="entry name" value="CYSTS, ISOFORM C"/>
    <property type="match status" value="1"/>
</dbReference>
<feature type="coiled-coil region" evidence="9">
    <location>
        <begin position="3246"/>
        <end position="3359"/>
    </location>
</feature>
<dbReference type="InterPro" id="IPR002219">
    <property type="entry name" value="PKC_DAG/PE"/>
</dbReference>
<reference evidence="15" key="1">
    <citation type="submission" date="2025-08" db="UniProtKB">
        <authorList>
            <consortium name="RefSeq"/>
        </authorList>
    </citation>
    <scope>IDENTIFICATION</scope>
</reference>
<feature type="compositionally biased region" description="Basic and acidic residues" evidence="10">
    <location>
        <begin position="2276"/>
        <end position="2303"/>
    </location>
</feature>
<evidence type="ECO:0000256" key="2">
    <source>
        <dbReference type="ARBA" id="ARBA00022490"/>
    </source>
</evidence>
<feature type="compositionally biased region" description="Acidic residues" evidence="10">
    <location>
        <begin position="155"/>
        <end position="172"/>
    </location>
</feature>
<feature type="compositionally biased region" description="Polar residues" evidence="10">
    <location>
        <begin position="2258"/>
        <end position="2274"/>
    </location>
</feature>
<feature type="compositionally biased region" description="Low complexity" evidence="10">
    <location>
        <begin position="773"/>
        <end position="787"/>
    </location>
</feature>
<evidence type="ECO:0000259" key="13">
    <source>
        <dbReference type="PROSITE" id="PS50081"/>
    </source>
</evidence>
<evidence type="ECO:0000313" key="15">
    <source>
        <dbReference type="RefSeq" id="XP_005091096.2"/>
    </source>
</evidence>
<feature type="region of interest" description="Disordered" evidence="10">
    <location>
        <begin position="3407"/>
        <end position="3432"/>
    </location>
</feature>
<dbReference type="CDD" id="cd00160">
    <property type="entry name" value="RhoGEF"/>
    <property type="match status" value="1"/>
</dbReference>
<dbReference type="InterPro" id="IPR001849">
    <property type="entry name" value="PH_domain"/>
</dbReference>
<feature type="domain" description="DH" evidence="12">
    <location>
        <begin position="2627"/>
        <end position="2817"/>
    </location>
</feature>
<dbReference type="InterPro" id="IPR035899">
    <property type="entry name" value="DBL_dom_sf"/>
</dbReference>
<accession>A0ABM0JDC6</accession>
<dbReference type="SUPFAM" id="SSF48065">
    <property type="entry name" value="DBL homology domain (DH-domain)"/>
    <property type="match status" value="1"/>
</dbReference>
<feature type="compositionally biased region" description="Basic and acidic residues" evidence="10">
    <location>
        <begin position="385"/>
        <end position="396"/>
    </location>
</feature>
<keyword evidence="6" id="KW-0863">Zinc-finger</keyword>
<dbReference type="PROSITE" id="PS50081">
    <property type="entry name" value="ZF_DAG_PE_2"/>
    <property type="match status" value="1"/>
</dbReference>
<evidence type="ECO:0000256" key="3">
    <source>
        <dbReference type="ARBA" id="ARBA00022553"/>
    </source>
</evidence>
<name>A0ABM0JDC6_APLCA</name>
<evidence type="ECO:0000256" key="10">
    <source>
        <dbReference type="SAM" id="MobiDB-lite"/>
    </source>
</evidence>
<dbReference type="Gene3D" id="2.30.29.30">
    <property type="entry name" value="Pleckstrin-homology domain (PH domain)/Phosphotyrosine-binding domain (PTB)"/>
    <property type="match status" value="1"/>
</dbReference>
<evidence type="ECO:0000256" key="6">
    <source>
        <dbReference type="ARBA" id="ARBA00022771"/>
    </source>
</evidence>
<feature type="region of interest" description="Disordered" evidence="10">
    <location>
        <begin position="1851"/>
        <end position="1889"/>
    </location>
</feature>
<dbReference type="PROSITE" id="PS50010">
    <property type="entry name" value="DH_2"/>
    <property type="match status" value="1"/>
</dbReference>
<feature type="compositionally biased region" description="Basic and acidic residues" evidence="10">
    <location>
        <begin position="1"/>
        <end position="12"/>
    </location>
</feature>
<sequence length="3612" mass="389609">MRVESLGRDGSDAAKVAGQVKGREEGTSGALHSAVSAGTVGNRAVRLSEGVRSGNAGNDSSCDQATLLLSCTAETNTTLVEGSEEGEGGGDLVGVPSGVEQAAAVGCSQNVDGTGSKVMLPHPDSTSQSCGEGKVTQLCETTAEEMDCESAGVKEEEEEEENDLPNEEGETTELEKKADTAEIPVGIAERAAGVGTTTTTVGQCDLVEGGGESLSRQTDEPCPATFIVQQDCAVVSTSSESPAADESTATRETTLPTDTGDIVVSKQSDGGVLLGSCPESGPPLVKSGGLESESEGCGNVERCGRAAERDVAASLCVESDVDSDCLVADGGSKRRSLRSRQKSCTLAGESAEGDKDGERRGESEEMESRLEAGGNDGEELADGGMMREDTVGRGREEEEETGDDASSRRASAMSWSSRRYGEKLGRESSSDAEKTDREKRLSKSEPECGPEKKEYPLRRRKSAGASSARDARGSFGAQTDVKKEKKSVGQEGSCDSAGPSACMTDGAVCSAEADDKFPLEELTETESSLPDQSLVSSSTSERLKSGPREEVCENKTDCVSGSESVGVVEQDADSADCVIVGVESGCAGGRVTSGHAFGPVVSDGSTDQLKCAGGGGEGRKEEGEEENAEQMNFSDVLRTEEEGEAKSEKLHDKIVEKIKAESLARSSPGEEGPLKCPTCKRLYRTRESYECHVRDCDFEVSTSDEDEKPTVKELRSSRRYRALQEEQQQRQQSRIVDLTTQQIRSDKSSATSSPLNEPLSIIITDEFKEEKLSPSSRDLSDSGSVQSQDSKRSLRRSTMTQRNVAPAHLGKIRHRDSKSTLSPDDASTCSSLLSPRGSTAGGHLEEKTSPKETMLEAVGLVSRRSLELSPHSEVEDSVASRTRTMKLQPRISPSSMAVMPRREKRSPALAASCGSGRPSILAGGLPKEGSGSLSSSGAKVKTVAIVSPRALQEVELESVKPKRQRQKRVWWVEQSESEGEEREEEAEEERAESGDEGGVARRTRRSRQRLLSTEGVPEHKRVARTSSAGSVGEEKDDATTVVANSIADVSGGDGDVMKDDRVVDVSETVTRSNVASAAGSGKDRSPSSATTNKDAAEDNKDEVDAVVPKSQAAVPLSLREDSDSASGDEDDDDQLSGATSLRRSRRPSNRTSKLNEYLAVLKNKDDVNKLCKDGAIDSDSKPSASPEKRGRGRPRIYPEKERPKLPETPPAGKKRGRGRSRRSDCEKMTQKSVRGGSGRDETDSPSSPGSKPSKDELQRMSGGSESPETVRVMTASDPHHHHYDHEQKSPGAVEQGGCARGGRGRKSSGANADVKREGVDEEDGRESGNEAAAGRRRTRSQKREAAVSPGRGKSCAVPTNKRSDSFPTGKQKPNVCGGEIESEEGSGSGDVKDEVEMLKQPGDEGNEDGVTHMEWSDTAGKESEGMENGDVRTGGVEDMLDSNLPLSTPDSVKTDDPGLAESGVPKSLTNAVKSAGHKLRIVIRSPNVQAAQKIGELLKKTAMNVQPNMSSVSLHTAAEMTKTESSLQSGGSSLGGQSGGGGVTEPNICAESSGAASLKDHRESGGGLESLADAAAETAEVAGSKGSSPLASGSVSPESFSAAYDIQSDDFSSETSNDAEDFLSAVGENNCSTTSQLREKSGGGGGLERRVGGSGPVSVSTQCDKSSGPSNVAENLSFSRVGEDGDFSQRSEQRAMTAVPARGVAEPTAGHKEADNDEDDDDDVVIVKAVGLPSVQAMRSKWSRLPISSSFTTVQPSHHTPSRPARGAVIPVNSQSVSPRQRQISPRTPQLPPPPQILTKSSPLGGQTSVGPNPSSHTTTTLTGLCLPQPPTSSPQSQFIISKMATGGYIVQQSSPQQQQQQQQEQQQNQQQQQQHRAAERPTSFHPGVAVSGASYGVLEASLSGVRDLTESLYQVREAQLRHRAVSQEIRKLNLTRFSSSCPSLNEPFKSVALSPIDEGDHHKSMHDLVEEVGRGSPRAGHSPGTHSPRAGHSAGSPYSASPRTQSPRPEGAVDQAIRICVNGVTVDSSEDFPAKAKAKAKASSASSAAPRAQSQDPAGPPHRKYSRLRDGKDQMDILNRRGSWCPERSDAVRSNFPFDRKDQQTRVMMLAMTGKSLSLTSLDADEDSEDEDVLEAESRASDEVGASIRAIGVPRPGKTAPAVVEDREADARSISPVDSTSSSPTGREMPDPGLLVQSKIGGDLSLSSHNARSLSDLTSTESPKRFDNESSLCSSPGGPKPSSQRFEEAGGLAVPHSNMTKSLSTPSIPQATEASGDRAKGIRERREGKHNDEDYQRFLEDYDAQFRRQKEIEEEEEDENASPNDKKVEISWKDFISEEQSPNDSDEKSSKAGRKEEKRRKPSVFSRFQSSYRTKKNKEKDSKSKDRHRFVAISFSNATACDACHKPMANKAALRCENCLVNVHEHNCKDQIPQCDKNRNKALQRDGSSHGPHGTSQSAQVALLERQSASVPGTSLRPSHSFKDKRSSSAPVKPQPNQQLSAPPQLSHRHSLPTSSLFGSPPSSSSSGSFFQWPVNSPVGRFSVLDKAISEESESDTVSVSTMDLAQSNMTDTISESMESLDAVVPTEVSCLEDEPDLQLGIDEPEAWSITVDRKTLKKLNTKDIKRQDTIWELIQTEKQYVKRLKIMQKIFSQSMLEDMNFTVEQVDRLFPRLDDLVELHANFLRQLLARQAKNDDRSIDEIGDVLVGQFKDGTADKMKMVYGVFCSKHTEAMQLYKEFLKVDRKFQNFAKRCTNLPVCEKRDISDFILGVTVRLSKYPILLEAILKSTKDKKDRENLSHALLMSKDVVQHVDEKVAAYEKLIDIQSKLDSRAVTYKGKKFKRQDLTADSRELLHAGKIGWKSARGRVYDVLAVVLTDLIVFLQKNEQKYTFLLQDNKSCVIPLYRLLVREKRDARDSLGIYMISQNRATPEMYELVCKTKGEREDWLRLLEEAIRASPPDVDPMLWPDQNSGSASAPLTANNEEEKRKKEEHANQIKLIIDQLHKKDEDIRECCEEKNKLMTTLMEMSAPRKEPGSRPNSQEIVCVNESIEIVQAAMEEASKLTTFLQVSGTALSRSVSSVGEHHSSSFVATPVPKRAETFAGFDSSHESPKMNAVKQRFALSGEEEDQEQLASMLSLDQQEADNSFSEATDGAPVFKEPHPVEGPASSSSPHALSSQSPLQHSSNAHLWEEQVSSDRSSDRGSLGELSAASVSSLIPSPANQEQMTSISHLVQYLNALMNLTSKQNTKVESLRAELAEAKEEIAKLSADMHGRRSVYRHDQLEELRNLQENISRERQEWERVKLQDRSQLQQEREQLERDRHELEHEKVELRTRKEDLKRQREALQRQIDMMREQGLLGSGSFVEQNVNEIDLDNVEGGDPSQQRPIVHRRSASADFYNTVTVADSENSGQNLGTGEPPNRGLTRHPRLSVGNLGTQAAHSGSAAAKQSGLPVHLLSARNEQRMGGANVQRLPLKLAGSNSVASSNPSQQQTGVAPSAAFFAGVQQPFPGRAGSTGISRVQSMSAPSRAAAAHGQNPAGQLQNENSRSAPSNLARIMKLADPKGGKASSSGANPSSKAPAPQPAGGPPGAPVAKSEGKENTAGEIIYF</sequence>
<feature type="compositionally biased region" description="Polar residues" evidence="10">
    <location>
        <begin position="2496"/>
        <end position="2505"/>
    </location>
</feature>
<dbReference type="Proteomes" id="UP000694888">
    <property type="component" value="Unplaced"/>
</dbReference>
<feature type="region of interest" description="Disordered" evidence="10">
    <location>
        <begin position="2336"/>
        <end position="2387"/>
    </location>
</feature>
<dbReference type="SMART" id="SM00109">
    <property type="entry name" value="C1"/>
    <property type="match status" value="1"/>
</dbReference>
<feature type="region of interest" description="Disordered" evidence="10">
    <location>
        <begin position="325"/>
        <end position="500"/>
    </location>
</feature>
<feature type="compositionally biased region" description="Basic and acidic residues" evidence="10">
    <location>
        <begin position="708"/>
        <end position="728"/>
    </location>
</feature>
<proteinExistence type="predicted"/>
<dbReference type="InterPro" id="IPR046349">
    <property type="entry name" value="C1-like_sf"/>
</dbReference>
<feature type="region of interest" description="Disordered" evidence="10">
    <location>
        <begin position="145"/>
        <end position="182"/>
    </location>
</feature>
<evidence type="ECO:0000256" key="1">
    <source>
        <dbReference type="ARBA" id="ARBA00004496"/>
    </source>
</evidence>
<feature type="region of interest" description="Disordered" evidence="10">
    <location>
        <begin position="597"/>
        <end position="651"/>
    </location>
</feature>
<dbReference type="Pfam" id="PF17838">
    <property type="entry name" value="PH_16"/>
    <property type="match status" value="1"/>
</dbReference>
<feature type="region of interest" description="Disordered" evidence="10">
    <location>
        <begin position="2031"/>
        <end position="2075"/>
    </location>
</feature>
<feature type="compositionally biased region" description="Low complexity" evidence="10">
    <location>
        <begin position="2513"/>
        <end position="2530"/>
    </location>
</feature>
<evidence type="ECO:0000259" key="11">
    <source>
        <dbReference type="PROSITE" id="PS50003"/>
    </source>
</evidence>
<dbReference type="Gene3D" id="3.30.60.20">
    <property type="match status" value="1"/>
</dbReference>
<dbReference type="GeneID" id="101851784"/>
<feature type="compositionally biased region" description="Basic and acidic residues" evidence="10">
    <location>
        <begin position="864"/>
        <end position="874"/>
    </location>
</feature>
<feature type="region of interest" description="Disordered" evidence="10">
    <location>
        <begin position="1751"/>
        <end position="1837"/>
    </location>
</feature>
<feature type="compositionally biased region" description="Polar residues" evidence="10">
    <location>
        <begin position="1585"/>
        <end position="1599"/>
    </location>
</feature>
<feature type="region of interest" description="Disordered" evidence="10">
    <location>
        <begin position="1974"/>
        <end position="2013"/>
    </location>
</feature>
<feature type="compositionally biased region" description="Gly residues" evidence="10">
    <location>
        <begin position="1532"/>
        <end position="1543"/>
    </location>
</feature>
<keyword evidence="14" id="KW-1185">Reference proteome</keyword>
<feature type="compositionally biased region" description="Polar residues" evidence="10">
    <location>
        <begin position="1657"/>
        <end position="1678"/>
    </location>
</feature>
<keyword evidence="2" id="KW-0963">Cytoplasm</keyword>
<feature type="compositionally biased region" description="Low complexity" evidence="10">
    <location>
        <begin position="2174"/>
        <end position="2186"/>
    </location>
</feature>
<dbReference type="InterPro" id="IPR011993">
    <property type="entry name" value="PH-like_dom_sf"/>
</dbReference>
<feature type="domain" description="Phorbol-ester/DAG-type" evidence="13">
    <location>
        <begin position="2388"/>
        <end position="2436"/>
    </location>
</feature>
<keyword evidence="8 9" id="KW-0175">Coiled coil</keyword>
<feature type="compositionally biased region" description="Low complexity" evidence="10">
    <location>
        <begin position="1569"/>
        <end position="1582"/>
    </location>
</feature>
<feature type="region of interest" description="Disordered" evidence="10">
    <location>
        <begin position="1417"/>
        <end position="1465"/>
    </location>
</feature>
<feature type="compositionally biased region" description="Low complexity" evidence="10">
    <location>
        <begin position="3170"/>
        <end position="3185"/>
    </location>
</feature>
<feature type="region of interest" description="Disordered" evidence="10">
    <location>
        <begin position="237"/>
        <end position="298"/>
    </location>
</feature>
<feature type="compositionally biased region" description="Polar residues" evidence="10">
    <location>
        <begin position="2206"/>
        <end position="2222"/>
    </location>
</feature>
<feature type="region of interest" description="Disordered" evidence="10">
    <location>
        <begin position="2467"/>
        <end position="2530"/>
    </location>
</feature>
<keyword evidence="7" id="KW-0862">Zinc</keyword>
<keyword evidence="4" id="KW-0344">Guanine-nucleotide releasing factor</keyword>
<dbReference type="Pfam" id="PF00621">
    <property type="entry name" value="RhoGEF"/>
    <property type="match status" value="1"/>
</dbReference>
<feature type="compositionally biased region" description="Basic and acidic residues" evidence="10">
    <location>
        <begin position="419"/>
        <end position="457"/>
    </location>
</feature>
<feature type="compositionally biased region" description="Pro residues" evidence="10">
    <location>
        <begin position="3584"/>
        <end position="3594"/>
    </location>
</feature>
<keyword evidence="3" id="KW-0597">Phosphoprotein</keyword>
<feature type="compositionally biased region" description="Basic and acidic residues" evidence="10">
    <location>
        <begin position="2986"/>
        <end position="2995"/>
    </location>
</feature>
<feature type="compositionally biased region" description="Basic and acidic residues" evidence="10">
    <location>
        <begin position="541"/>
        <end position="556"/>
    </location>
</feature>
<dbReference type="InterPro" id="IPR051632">
    <property type="entry name" value="Rho_GEF"/>
</dbReference>
<feature type="compositionally biased region" description="Basic and acidic residues" evidence="10">
    <location>
        <begin position="1196"/>
        <end position="1205"/>
    </location>
</feature>
<feature type="region of interest" description="Disordered" evidence="10">
    <location>
        <begin position="1509"/>
        <end position="1725"/>
    </location>
</feature>
<dbReference type="SMART" id="SM00325">
    <property type="entry name" value="RhoGEF"/>
    <property type="match status" value="1"/>
</dbReference>
<feature type="compositionally biased region" description="Polar residues" evidence="10">
    <location>
        <begin position="3571"/>
        <end position="3580"/>
    </location>
</feature>
<feature type="compositionally biased region" description="Polar residues" evidence="10">
    <location>
        <begin position="2468"/>
        <end position="2479"/>
    </location>
</feature>
<dbReference type="CDD" id="cd20815">
    <property type="entry name" value="C1_p190RhoGEF-like"/>
    <property type="match status" value="1"/>
</dbReference>
<feature type="domain" description="PH" evidence="11">
    <location>
        <begin position="2854"/>
        <end position="2958"/>
    </location>
</feature>
<gene>
    <name evidence="15" type="primary">LOC101851784</name>
</gene>
<feature type="compositionally biased region" description="Basic and acidic residues" evidence="10">
    <location>
        <begin position="1637"/>
        <end position="1651"/>
    </location>
</feature>
<feature type="region of interest" description="Disordered" evidence="10">
    <location>
        <begin position="518"/>
        <end position="556"/>
    </location>
</feature>
<feature type="compositionally biased region" description="Basic and acidic residues" evidence="10">
    <location>
        <begin position="2346"/>
        <end position="2357"/>
    </location>
</feature>
<feature type="compositionally biased region" description="Low complexity" evidence="10">
    <location>
        <begin position="525"/>
        <end position="540"/>
    </location>
</feature>
<feature type="region of interest" description="Disordered" evidence="10">
    <location>
        <begin position="1"/>
        <end position="35"/>
    </location>
</feature>
<evidence type="ECO:0000256" key="5">
    <source>
        <dbReference type="ARBA" id="ARBA00022723"/>
    </source>
</evidence>
<feature type="compositionally biased region" description="Polar residues" evidence="10">
    <location>
        <begin position="1800"/>
        <end position="1823"/>
    </location>
</feature>
<feature type="compositionally biased region" description="Polar residues" evidence="10">
    <location>
        <begin position="1997"/>
        <end position="2008"/>
    </location>
</feature>
<dbReference type="Gene3D" id="1.20.900.10">
    <property type="entry name" value="Dbl homology (DH) domain"/>
    <property type="match status" value="1"/>
</dbReference>
<feature type="compositionally biased region" description="Basic and acidic residues" evidence="10">
    <location>
        <begin position="1055"/>
        <end position="1064"/>
    </location>
</feature>
<dbReference type="SUPFAM" id="SSF57889">
    <property type="entry name" value="Cysteine-rich domain"/>
    <property type="match status" value="1"/>
</dbReference>
<feature type="compositionally biased region" description="Basic and acidic residues" evidence="10">
    <location>
        <begin position="352"/>
        <end position="370"/>
    </location>
</feature>
<evidence type="ECO:0000256" key="4">
    <source>
        <dbReference type="ARBA" id="ARBA00022658"/>
    </source>
</evidence>
<feature type="compositionally biased region" description="Polar residues" evidence="10">
    <location>
        <begin position="738"/>
        <end position="755"/>
    </location>
</feature>
<feature type="region of interest" description="Disordered" evidence="10">
    <location>
        <begin position="3142"/>
        <end position="3188"/>
    </location>
</feature>
<feature type="compositionally biased region" description="Polar residues" evidence="10">
    <location>
        <begin position="2971"/>
        <end position="2984"/>
    </location>
</feature>
<feature type="region of interest" description="Disordered" evidence="10">
    <location>
        <begin position="2138"/>
        <end position="2303"/>
    </location>
</feature>
<dbReference type="SMART" id="SM00233">
    <property type="entry name" value="PH"/>
    <property type="match status" value="1"/>
</dbReference>
<feature type="compositionally biased region" description="Basic and acidic residues" evidence="10">
    <location>
        <begin position="1681"/>
        <end position="1693"/>
    </location>
</feature>
<feature type="compositionally biased region" description="Low complexity" evidence="10">
    <location>
        <begin position="463"/>
        <end position="477"/>
    </location>
</feature>
<feature type="compositionally biased region" description="Polar residues" evidence="10">
    <location>
        <begin position="819"/>
        <end position="837"/>
    </location>
</feature>
<feature type="region of interest" description="Disordered" evidence="10">
    <location>
        <begin position="2963"/>
        <end position="2995"/>
    </location>
</feature>
<feature type="compositionally biased region" description="Low complexity" evidence="10">
    <location>
        <begin position="408"/>
        <end position="418"/>
    </location>
</feature>
<feature type="region of interest" description="Disordered" evidence="10">
    <location>
        <begin position="2442"/>
        <end position="2461"/>
    </location>
</feature>
<feature type="compositionally biased region" description="Polar residues" evidence="10">
    <location>
        <begin position="3142"/>
        <end position="3152"/>
    </location>
</feature>
<feature type="compositionally biased region" description="Acidic residues" evidence="10">
    <location>
        <begin position="1607"/>
        <end position="1621"/>
    </location>
</feature>
<feature type="region of interest" description="Disordered" evidence="10">
    <location>
        <begin position="3516"/>
        <end position="3612"/>
    </location>
</feature>
<feature type="compositionally biased region" description="Polar residues" evidence="10">
    <location>
        <begin position="1772"/>
        <end position="1785"/>
    </location>
</feature>
<feature type="compositionally biased region" description="Low complexity" evidence="10">
    <location>
        <begin position="1852"/>
        <end position="1875"/>
    </location>
</feature>
<evidence type="ECO:0000256" key="8">
    <source>
        <dbReference type="ARBA" id="ARBA00023054"/>
    </source>
</evidence>
<comment type="subcellular location">
    <subcellularLocation>
        <location evidence="1">Cytoplasm</location>
    </subcellularLocation>
</comment>
<dbReference type="CDD" id="cd13329">
    <property type="entry name" value="PH_RhoGEF"/>
    <property type="match status" value="1"/>
</dbReference>
<feature type="compositionally biased region" description="Polar residues" evidence="10">
    <location>
        <begin position="3519"/>
        <end position="3529"/>
    </location>
</feature>
<dbReference type="RefSeq" id="XP_005091096.2">
    <property type="nucleotide sequence ID" value="XM_005091039.3"/>
</dbReference>
<dbReference type="InterPro" id="IPR041020">
    <property type="entry name" value="PH_16"/>
</dbReference>
<dbReference type="InterPro" id="IPR000219">
    <property type="entry name" value="DH_dom"/>
</dbReference>
<evidence type="ECO:0000259" key="12">
    <source>
        <dbReference type="PROSITE" id="PS50010"/>
    </source>
</evidence>
<feature type="compositionally biased region" description="Basic and acidic residues" evidence="10">
    <location>
        <begin position="1162"/>
        <end position="1180"/>
    </location>
</feature>
<evidence type="ECO:0000313" key="14">
    <source>
        <dbReference type="Proteomes" id="UP000694888"/>
    </source>
</evidence>